<keyword evidence="3" id="KW-1185">Reference proteome</keyword>
<accession>A0A1H6U5V3</accession>
<proteinExistence type="predicted"/>
<sequence>MSHWTDAIIGERMAVDQQFSDRVAASQFSNAEWDLIMTATDLDMENADDPEAARIVADTDSVAAIIPELASIRAQTASMAGQPGGDSQQSGGGILESIKRALGFGGEDSDEDEVDAEKLAAAEGLTQEYAEALQAHLEDSGSFEQARAAYRES</sequence>
<evidence type="ECO:0000313" key="2">
    <source>
        <dbReference type="EMBL" id="SEI83720.1"/>
    </source>
</evidence>
<evidence type="ECO:0000256" key="1">
    <source>
        <dbReference type="SAM" id="MobiDB-lite"/>
    </source>
</evidence>
<protein>
    <submittedName>
        <fullName evidence="2">Uncharacterized protein</fullName>
    </submittedName>
</protein>
<feature type="region of interest" description="Disordered" evidence="1">
    <location>
        <begin position="76"/>
        <end position="115"/>
    </location>
</feature>
<name>A0A1H6U5V3_9EURY</name>
<dbReference type="Pfam" id="PF19113">
    <property type="entry name" value="DUF5799"/>
    <property type="match status" value="1"/>
</dbReference>
<evidence type="ECO:0000313" key="3">
    <source>
        <dbReference type="Proteomes" id="UP000198888"/>
    </source>
</evidence>
<dbReference type="InterPro" id="IPR043821">
    <property type="entry name" value="DUF5799"/>
</dbReference>
<dbReference type="OrthoDB" id="204348at2157"/>
<dbReference type="GeneID" id="35001195"/>
<organism evidence="2 3">
    <name type="scientific">Halohasta litchfieldiae</name>
    <dbReference type="NCBI Taxonomy" id="1073996"/>
    <lineage>
        <taxon>Archaea</taxon>
        <taxon>Methanobacteriati</taxon>
        <taxon>Methanobacteriota</taxon>
        <taxon>Stenosarchaea group</taxon>
        <taxon>Halobacteria</taxon>
        <taxon>Halobacteriales</taxon>
        <taxon>Haloferacaceae</taxon>
        <taxon>Halohasta</taxon>
    </lineage>
</organism>
<gene>
    <name evidence="2" type="ORF">SAMN05444271_10935</name>
</gene>
<dbReference type="AlphaFoldDB" id="A0A1H6U5V3"/>
<reference evidence="2 3" key="1">
    <citation type="submission" date="2016-10" db="EMBL/GenBank/DDBJ databases">
        <authorList>
            <person name="de Groot N.N."/>
        </authorList>
    </citation>
    <scope>NUCLEOTIDE SEQUENCE [LARGE SCALE GENOMIC DNA]</scope>
    <source>
        <strain evidence="2 3">DSM 22187</strain>
    </source>
</reference>
<dbReference type="Proteomes" id="UP000198888">
    <property type="component" value="Unassembled WGS sequence"/>
</dbReference>
<accession>A0A2H4PYM8</accession>
<dbReference type="EMBL" id="FNYR01000009">
    <property type="protein sequence ID" value="SEI83720.1"/>
    <property type="molecule type" value="Genomic_DNA"/>
</dbReference>
<dbReference type="KEGG" id="hae:halTADL_0370"/>
<dbReference type="RefSeq" id="WP_089672130.1">
    <property type="nucleotide sequence ID" value="NZ_CP024845.1"/>
</dbReference>